<evidence type="ECO:0008006" key="3">
    <source>
        <dbReference type="Google" id="ProtNLM"/>
    </source>
</evidence>
<organism evidence="1 2">
    <name type="scientific">Comamonas testosteroni</name>
    <name type="common">Pseudomonas testosteroni</name>
    <dbReference type="NCBI Taxonomy" id="285"/>
    <lineage>
        <taxon>Bacteria</taxon>
        <taxon>Pseudomonadati</taxon>
        <taxon>Pseudomonadota</taxon>
        <taxon>Betaproteobacteria</taxon>
        <taxon>Burkholderiales</taxon>
        <taxon>Comamonadaceae</taxon>
        <taxon>Comamonas</taxon>
    </lineage>
</organism>
<dbReference type="AlphaFoldDB" id="A0A373FQ54"/>
<sequence length="737" mass="83371">MNEHYYDTLFSAGREKKLTISAAADEVAMAFLDGKPMRQAKKKWSGRDRHAAFWGSEFLKDLPADVWNQEPIRLALAQYLGQDRVACPALVARVAAIAPDTLLWAARHSGLVMRQDSSRWLEINELAADQHEELAELKRVFLIFCEAHQARLDDVVRLRSPLHELAPVDLLIYASLFAFEHQIPNLLDGRVHSEPPDTVEAWEAIDDILAWKLANCDEADLQLTETSIASSLRQHLIPFLFPSAERPRHDCYQAFLALLGAQIELNAFAHRSADAFSYDDSIRFERCGDHLEIVEVDADAVAAWRRDGKKFDLLQQYWLYRGMDALLDAPDLLARVGPANFEANLQALAKAMGTWLRLKEVYGMAEQVRTDTGSSAVIFHVLMATELMTAFFIEDYLKPYQQSLSETGNSFLAMGRLAFGGLLQPDMQNRFPLTWSDRAAKVERIKPWTATAEHPSGTSRSAEAVLDFMTCDWAALAKQLCSGDSALRPRWQERPFFKLGRLSLQLPWMMAVQNNSASVINNLRRLGARRNETKEETRRIEERLGALFRERGFQVLVGYEVSPPVAEDANSGEIDLICARDGHVLILELKSTYQRRSVKEAWAHRTSTLRKAGLQLRRKVPAVQRALELDMELMTALGLVNSQPTFTAWIVDTSIEWDHQLFGGFLKVSLEEVLIALRDDRRLLNDPHGLLAGHADRAHRREEYAELVKNDTLYPDGFSIERLVEVIETAAVWAGSL</sequence>
<evidence type="ECO:0000313" key="1">
    <source>
        <dbReference type="EMBL" id="RGE45499.1"/>
    </source>
</evidence>
<gene>
    <name evidence="1" type="ORF">DZC30_07820</name>
</gene>
<protein>
    <recommendedName>
        <fullName evidence="3">NERD domain-containing protein</fullName>
    </recommendedName>
</protein>
<dbReference type="Proteomes" id="UP000261948">
    <property type="component" value="Unassembled WGS sequence"/>
</dbReference>
<keyword evidence="2" id="KW-1185">Reference proteome</keyword>
<dbReference type="OrthoDB" id="6110976at2"/>
<accession>A0A373FQ54</accession>
<comment type="caution">
    <text evidence="1">The sequence shown here is derived from an EMBL/GenBank/DDBJ whole genome shotgun (WGS) entry which is preliminary data.</text>
</comment>
<dbReference type="EMBL" id="QURR01000008">
    <property type="protein sequence ID" value="RGE45499.1"/>
    <property type="molecule type" value="Genomic_DNA"/>
</dbReference>
<name>A0A373FQ54_COMTE</name>
<proteinExistence type="predicted"/>
<reference evidence="1 2" key="1">
    <citation type="submission" date="2018-08" db="EMBL/GenBank/DDBJ databases">
        <title>Comamonas testosteroni strain SWCO2.</title>
        <authorList>
            <person name="Jiang N."/>
            <person name="Zhang X.Z."/>
        </authorList>
    </citation>
    <scope>NUCLEOTIDE SEQUENCE [LARGE SCALE GENOMIC DNA]</scope>
    <source>
        <strain evidence="1 2">SWCO2</strain>
    </source>
</reference>
<evidence type="ECO:0000313" key="2">
    <source>
        <dbReference type="Proteomes" id="UP000261948"/>
    </source>
</evidence>